<dbReference type="SMART" id="SM00448">
    <property type="entry name" value="REC"/>
    <property type="match status" value="1"/>
</dbReference>
<keyword evidence="6" id="KW-0902">Two-component regulatory system</keyword>
<dbReference type="SUPFAM" id="SSF47384">
    <property type="entry name" value="Homodimeric domain of signal transducing histidine kinase"/>
    <property type="match status" value="1"/>
</dbReference>
<dbReference type="GO" id="GO:0005886">
    <property type="term" value="C:plasma membrane"/>
    <property type="evidence" value="ECO:0007669"/>
    <property type="project" value="TreeGrafter"/>
</dbReference>
<reference evidence="11" key="1">
    <citation type="submission" date="2022-10" db="EMBL/GenBank/DDBJ databases">
        <authorList>
            <person name="Yu W.X."/>
        </authorList>
    </citation>
    <scope>NUCLEOTIDE SEQUENCE</scope>
    <source>
        <strain evidence="11">D04</strain>
    </source>
</reference>
<evidence type="ECO:0000259" key="9">
    <source>
        <dbReference type="PROSITE" id="PS50110"/>
    </source>
</evidence>
<evidence type="ECO:0000313" key="11">
    <source>
        <dbReference type="EMBL" id="MCW3805866.1"/>
    </source>
</evidence>
<dbReference type="SUPFAM" id="SSF55781">
    <property type="entry name" value="GAF domain-like"/>
    <property type="match status" value="1"/>
</dbReference>
<comment type="catalytic activity">
    <reaction evidence="1">
        <text>ATP + protein L-histidine = ADP + protein N-phospho-L-histidine.</text>
        <dbReference type="EC" id="2.7.13.3"/>
    </reaction>
</comment>
<keyword evidence="4" id="KW-0808">Transferase</keyword>
<dbReference type="InterPro" id="IPR013656">
    <property type="entry name" value="PAS_4"/>
</dbReference>
<dbReference type="InterPro" id="IPR035965">
    <property type="entry name" value="PAS-like_dom_sf"/>
</dbReference>
<proteinExistence type="predicted"/>
<dbReference type="Pfam" id="PF00512">
    <property type="entry name" value="HisKA"/>
    <property type="match status" value="1"/>
</dbReference>
<dbReference type="GO" id="GO:0009927">
    <property type="term" value="F:histidine phosphotransfer kinase activity"/>
    <property type="evidence" value="ECO:0007669"/>
    <property type="project" value="TreeGrafter"/>
</dbReference>
<evidence type="ECO:0000259" key="10">
    <source>
        <dbReference type="PROSITE" id="PS50112"/>
    </source>
</evidence>
<gene>
    <name evidence="11" type="ORF">OM074_09515</name>
</gene>
<evidence type="ECO:0000313" key="12">
    <source>
        <dbReference type="Proteomes" id="UP001207408"/>
    </source>
</evidence>
<dbReference type="InterPro" id="IPR036890">
    <property type="entry name" value="HATPase_C_sf"/>
</dbReference>
<dbReference type="Gene3D" id="3.30.450.40">
    <property type="match status" value="1"/>
</dbReference>
<dbReference type="PROSITE" id="PS50110">
    <property type="entry name" value="RESPONSE_REGULATORY"/>
    <property type="match status" value="1"/>
</dbReference>
<sequence length="1144" mass="128328">MKKESLENTSRLQSLEAEVKHLKGLLSKVSVSSNQVESGFVDKIESKIDGLAHSGERYADIVALVLKELGQNISADRVSVFDYDNDSSGYLAKYQWCNENFQEYHPSDLIISDIENPLLNPTCGNAFATCSLNEDLKNSLASKFETFQVQSLLILPFGNDEIINGLLVLEVCTFSREWFDFEINELASNSRLIESLLDKYWFKRNAQEEVLIRSLIHKATQIVSHSRNSRKCIVQLLELIGQELAIESAYIVEKGNLSNHHELLWLQGEHEEDGCLSGFEIDKLVSGKSIGSGIVLHKKEISGSGVDFVRSESIMVSKLECSNDFVGWLIVEATTDRVRWISKFNGFLKSLANLLSTALGDLHQENELNNRCLYLLEANKGLAVKETFLQEVLKNAPWGIIKLCGSEVKLANEKVASIFELSVEELVGKQLVDLIDKDRASELLLQARKGMGIVQIQTSLQVGLYTKQLLCAAAVDNSMSEDGFMLFISDVTSQVAVETKYSELRIRYEKILESSIDGIFITDLNTNVKFVNKSARDILKYDAVEATQLSLKELFIEEADDFITKMKSGLVSDKFYKSRAALKNKDGEVLLADIAVSKIYIDNKEHLYFTIHEVGVSDVVEPGIQGTGGDFEQLALVSPDIVLRLDTDRRIWFYNESLINNFPFLAEKEVRGSTLTELGVFNEVVGPTWEAKINDVISTKEKTAMQLGFSDESKELYFDWVISPELDGQGNVLGLFAIGKSLSEQKNVEKQLLEAKVKAEESDKLKSSFLANISHELRTPLNAIVGFSALLRGDNVSDAERDDYVEVIHKNSDSLMSLINNIIDVAKIESGKIAVEKESVEVREVLQSLYDDFTPKIDIEHKGRVKLYLSMPKEERCEILSDSIRFRQIMVNLIGNAVKFTIKGFIEFGYAREDGVIKFYVKDTGIGISEAKQKLIFQPFRKEVETSNQIYGGTGIGLSICEKIVQALGGEIGLKSDKGKGSEFYFTHPVELQKKEEEKRISHKTITITNPVLQKNYYWPNKMMLLVDENSSAHLQMRKFIEKTGITLVSARTAAGASKLLMNRKDIHLVVMDLKFPDSTGYELVKEIKKLNTNIPVIVHSDKAINGNCDDLLGQGFDACIQKPSDKDEVLNVMDRFLVEASQR</sequence>
<dbReference type="GO" id="GO:0000155">
    <property type="term" value="F:phosphorelay sensor kinase activity"/>
    <property type="evidence" value="ECO:0007669"/>
    <property type="project" value="InterPro"/>
</dbReference>
<keyword evidence="5" id="KW-0418">Kinase</keyword>
<dbReference type="SMART" id="SM00388">
    <property type="entry name" value="HisKA"/>
    <property type="match status" value="1"/>
</dbReference>
<dbReference type="GO" id="GO:0005524">
    <property type="term" value="F:ATP binding"/>
    <property type="evidence" value="ECO:0007669"/>
    <property type="project" value="UniProtKB-KW"/>
</dbReference>
<evidence type="ECO:0000259" key="8">
    <source>
        <dbReference type="PROSITE" id="PS50109"/>
    </source>
</evidence>
<dbReference type="Pfam" id="PF13426">
    <property type="entry name" value="PAS_9"/>
    <property type="match status" value="1"/>
</dbReference>
<dbReference type="CDD" id="cd00156">
    <property type="entry name" value="REC"/>
    <property type="match status" value="1"/>
</dbReference>
<comment type="caution">
    <text evidence="11">The sequence shown here is derived from an EMBL/GenBank/DDBJ whole genome shotgun (WGS) entry which is preliminary data.</text>
</comment>
<dbReference type="SUPFAM" id="SSF55874">
    <property type="entry name" value="ATPase domain of HSP90 chaperone/DNA topoisomerase II/histidine kinase"/>
    <property type="match status" value="1"/>
</dbReference>
<feature type="modified residue" description="4-aspartylphosphate" evidence="7">
    <location>
        <position position="1073"/>
    </location>
</feature>
<dbReference type="SMART" id="SM00387">
    <property type="entry name" value="HATPase_c"/>
    <property type="match status" value="1"/>
</dbReference>
<dbReference type="PANTHER" id="PTHR43047:SF72">
    <property type="entry name" value="OSMOSENSING HISTIDINE PROTEIN KINASE SLN1"/>
    <property type="match status" value="1"/>
</dbReference>
<dbReference type="Pfam" id="PF08448">
    <property type="entry name" value="PAS_4"/>
    <property type="match status" value="1"/>
</dbReference>
<evidence type="ECO:0000256" key="7">
    <source>
        <dbReference type="PROSITE-ProRule" id="PRU00169"/>
    </source>
</evidence>
<accession>A0AAE3ME07</accession>
<dbReference type="SUPFAM" id="SSF55785">
    <property type="entry name" value="PYP-like sensor domain (PAS domain)"/>
    <property type="match status" value="2"/>
</dbReference>
<dbReference type="PANTHER" id="PTHR43047">
    <property type="entry name" value="TWO-COMPONENT HISTIDINE PROTEIN KINASE"/>
    <property type="match status" value="1"/>
</dbReference>
<organism evidence="11 12">
    <name type="scientific">Plebeiibacterium marinum</name>
    <dbReference type="NCBI Taxonomy" id="2992111"/>
    <lineage>
        <taxon>Bacteria</taxon>
        <taxon>Pseudomonadati</taxon>
        <taxon>Bacteroidota</taxon>
        <taxon>Bacteroidia</taxon>
        <taxon>Marinilabiliales</taxon>
        <taxon>Marinilabiliaceae</taxon>
        <taxon>Plebeiibacterium</taxon>
    </lineage>
</organism>
<dbReference type="FunFam" id="1.10.287.130:FF:000001">
    <property type="entry name" value="Two-component sensor histidine kinase"/>
    <property type="match status" value="1"/>
</dbReference>
<dbReference type="CDD" id="cd16922">
    <property type="entry name" value="HATPase_EvgS-ArcB-TorS-like"/>
    <property type="match status" value="1"/>
</dbReference>
<keyword evidence="11" id="KW-0067">ATP-binding</keyword>
<dbReference type="InterPro" id="IPR003661">
    <property type="entry name" value="HisK_dim/P_dom"/>
</dbReference>
<dbReference type="GO" id="GO:0006355">
    <property type="term" value="P:regulation of DNA-templated transcription"/>
    <property type="evidence" value="ECO:0007669"/>
    <property type="project" value="InterPro"/>
</dbReference>
<keyword evidence="11" id="KW-0547">Nucleotide-binding</keyword>
<protein>
    <recommendedName>
        <fullName evidence="2">histidine kinase</fullName>
        <ecNumber evidence="2">2.7.13.3</ecNumber>
    </recommendedName>
</protein>
<dbReference type="InterPro" id="IPR001789">
    <property type="entry name" value="Sig_transdc_resp-reg_receiver"/>
</dbReference>
<name>A0AAE3ME07_9BACT</name>
<dbReference type="Gene3D" id="3.30.450.20">
    <property type="entry name" value="PAS domain"/>
    <property type="match status" value="3"/>
</dbReference>
<dbReference type="InterPro" id="IPR013767">
    <property type="entry name" value="PAS_fold"/>
</dbReference>
<dbReference type="InterPro" id="IPR003594">
    <property type="entry name" value="HATPase_dom"/>
</dbReference>
<dbReference type="Gene3D" id="1.10.287.130">
    <property type="match status" value="1"/>
</dbReference>
<dbReference type="EMBL" id="JAPDPI010000016">
    <property type="protein sequence ID" value="MCW3805866.1"/>
    <property type="molecule type" value="Genomic_DNA"/>
</dbReference>
<dbReference type="InterPro" id="IPR000014">
    <property type="entry name" value="PAS"/>
</dbReference>
<dbReference type="PRINTS" id="PR00344">
    <property type="entry name" value="BCTRLSENSOR"/>
</dbReference>
<dbReference type="InterPro" id="IPR004358">
    <property type="entry name" value="Sig_transdc_His_kin-like_C"/>
</dbReference>
<dbReference type="Pfam" id="PF00072">
    <property type="entry name" value="Response_reg"/>
    <property type="match status" value="1"/>
</dbReference>
<dbReference type="CDD" id="cd00082">
    <property type="entry name" value="HisKA"/>
    <property type="match status" value="1"/>
</dbReference>
<evidence type="ECO:0000256" key="3">
    <source>
        <dbReference type="ARBA" id="ARBA00022553"/>
    </source>
</evidence>
<dbReference type="Gene3D" id="3.30.565.10">
    <property type="entry name" value="Histidine kinase-like ATPase, C-terminal domain"/>
    <property type="match status" value="1"/>
</dbReference>
<dbReference type="RefSeq" id="WP_301199230.1">
    <property type="nucleotide sequence ID" value="NZ_JAPDPI010000016.1"/>
</dbReference>
<evidence type="ECO:0000256" key="2">
    <source>
        <dbReference type="ARBA" id="ARBA00012438"/>
    </source>
</evidence>
<dbReference type="PROSITE" id="PS50109">
    <property type="entry name" value="HIS_KIN"/>
    <property type="match status" value="1"/>
</dbReference>
<dbReference type="PROSITE" id="PS50112">
    <property type="entry name" value="PAS"/>
    <property type="match status" value="1"/>
</dbReference>
<evidence type="ECO:0000256" key="6">
    <source>
        <dbReference type="ARBA" id="ARBA00023012"/>
    </source>
</evidence>
<dbReference type="InterPro" id="IPR036097">
    <property type="entry name" value="HisK_dim/P_sf"/>
</dbReference>
<feature type="domain" description="Histidine kinase" evidence="8">
    <location>
        <begin position="772"/>
        <end position="992"/>
    </location>
</feature>
<dbReference type="Gene3D" id="3.40.50.2300">
    <property type="match status" value="1"/>
</dbReference>
<dbReference type="SUPFAM" id="SSF52172">
    <property type="entry name" value="CheY-like"/>
    <property type="match status" value="1"/>
</dbReference>
<keyword evidence="3 7" id="KW-0597">Phosphoprotein</keyword>
<dbReference type="AlphaFoldDB" id="A0AAE3ME07"/>
<keyword evidence="12" id="KW-1185">Reference proteome</keyword>
<dbReference type="NCBIfam" id="TIGR00229">
    <property type="entry name" value="sensory_box"/>
    <property type="match status" value="1"/>
</dbReference>
<dbReference type="InterPro" id="IPR029016">
    <property type="entry name" value="GAF-like_dom_sf"/>
</dbReference>
<evidence type="ECO:0000256" key="1">
    <source>
        <dbReference type="ARBA" id="ARBA00000085"/>
    </source>
</evidence>
<dbReference type="InterPro" id="IPR011006">
    <property type="entry name" value="CheY-like_superfamily"/>
</dbReference>
<evidence type="ECO:0000256" key="4">
    <source>
        <dbReference type="ARBA" id="ARBA00022679"/>
    </source>
</evidence>
<dbReference type="SMART" id="SM00091">
    <property type="entry name" value="PAS"/>
    <property type="match status" value="3"/>
</dbReference>
<evidence type="ECO:0000256" key="5">
    <source>
        <dbReference type="ARBA" id="ARBA00022777"/>
    </source>
</evidence>
<dbReference type="EC" id="2.7.13.3" evidence="2"/>
<dbReference type="Proteomes" id="UP001207408">
    <property type="component" value="Unassembled WGS sequence"/>
</dbReference>
<dbReference type="CDD" id="cd00130">
    <property type="entry name" value="PAS"/>
    <property type="match status" value="1"/>
</dbReference>
<dbReference type="Pfam" id="PF02518">
    <property type="entry name" value="HATPase_c"/>
    <property type="match status" value="1"/>
</dbReference>
<feature type="domain" description="PAS" evidence="10">
    <location>
        <begin position="504"/>
        <end position="574"/>
    </location>
</feature>
<feature type="domain" description="Response regulatory" evidence="9">
    <location>
        <begin position="1023"/>
        <end position="1138"/>
    </location>
</feature>
<dbReference type="Pfam" id="PF00989">
    <property type="entry name" value="PAS"/>
    <property type="match status" value="1"/>
</dbReference>
<dbReference type="InterPro" id="IPR005467">
    <property type="entry name" value="His_kinase_dom"/>
</dbReference>